<name>A0A6G1H078_9PEZI</name>
<protein>
    <submittedName>
        <fullName evidence="2">Uncharacterized protein</fullName>
    </submittedName>
</protein>
<dbReference type="EMBL" id="ML977157">
    <property type="protein sequence ID" value="KAF1986409.1"/>
    <property type="molecule type" value="Genomic_DNA"/>
</dbReference>
<evidence type="ECO:0000313" key="3">
    <source>
        <dbReference type="Proteomes" id="UP000800041"/>
    </source>
</evidence>
<proteinExistence type="predicted"/>
<evidence type="ECO:0000313" key="2">
    <source>
        <dbReference type="EMBL" id="KAF1986409.1"/>
    </source>
</evidence>
<reference evidence="2" key="1">
    <citation type="journal article" date="2020" name="Stud. Mycol.">
        <title>101 Dothideomycetes genomes: a test case for predicting lifestyles and emergence of pathogens.</title>
        <authorList>
            <person name="Haridas S."/>
            <person name="Albert R."/>
            <person name="Binder M."/>
            <person name="Bloem J."/>
            <person name="Labutti K."/>
            <person name="Salamov A."/>
            <person name="Andreopoulos B."/>
            <person name="Baker S."/>
            <person name="Barry K."/>
            <person name="Bills G."/>
            <person name="Bluhm B."/>
            <person name="Cannon C."/>
            <person name="Castanera R."/>
            <person name="Culley D."/>
            <person name="Daum C."/>
            <person name="Ezra D."/>
            <person name="Gonzalez J."/>
            <person name="Henrissat B."/>
            <person name="Kuo A."/>
            <person name="Liang C."/>
            <person name="Lipzen A."/>
            <person name="Lutzoni F."/>
            <person name="Magnuson J."/>
            <person name="Mondo S."/>
            <person name="Nolan M."/>
            <person name="Ohm R."/>
            <person name="Pangilinan J."/>
            <person name="Park H.-J."/>
            <person name="Ramirez L."/>
            <person name="Alfaro M."/>
            <person name="Sun H."/>
            <person name="Tritt A."/>
            <person name="Yoshinaga Y."/>
            <person name="Zwiers L.-H."/>
            <person name="Turgeon B."/>
            <person name="Goodwin S."/>
            <person name="Spatafora J."/>
            <person name="Crous P."/>
            <person name="Grigoriev I."/>
        </authorList>
    </citation>
    <scope>NUCLEOTIDE SEQUENCE</scope>
    <source>
        <strain evidence="2">CBS 113979</strain>
    </source>
</reference>
<evidence type="ECO:0000256" key="1">
    <source>
        <dbReference type="SAM" id="MobiDB-lite"/>
    </source>
</evidence>
<accession>A0A6G1H078</accession>
<dbReference type="AlphaFoldDB" id="A0A6G1H078"/>
<sequence length="186" mass="20297">MAALTGHQNDYYYSTTADYQNHQQVPGNLPEPNTLIYDPYFGPLRAWLESYHGTPVYSACVQEANAQIAHAVAEFANQSREHNAVPPSDNVAVYGNDPRGAAIYLDSSASCDSYGLQYSSQPSTQSPVVDYGAPQPPLDARRRQRSIRSGDQRTRLGCENNGSDWITRQMVGGGACALSRGLHLTS</sequence>
<gene>
    <name evidence="2" type="ORF">K402DRAFT_88702</name>
</gene>
<organism evidence="2 3">
    <name type="scientific">Aulographum hederae CBS 113979</name>
    <dbReference type="NCBI Taxonomy" id="1176131"/>
    <lineage>
        <taxon>Eukaryota</taxon>
        <taxon>Fungi</taxon>
        <taxon>Dikarya</taxon>
        <taxon>Ascomycota</taxon>
        <taxon>Pezizomycotina</taxon>
        <taxon>Dothideomycetes</taxon>
        <taxon>Pleosporomycetidae</taxon>
        <taxon>Aulographales</taxon>
        <taxon>Aulographaceae</taxon>
    </lineage>
</organism>
<dbReference type="Proteomes" id="UP000800041">
    <property type="component" value="Unassembled WGS sequence"/>
</dbReference>
<keyword evidence="3" id="KW-1185">Reference proteome</keyword>
<feature type="region of interest" description="Disordered" evidence="1">
    <location>
        <begin position="134"/>
        <end position="155"/>
    </location>
</feature>